<proteinExistence type="predicted"/>
<keyword evidence="6" id="KW-0902">Two-component regulatory system</keyword>
<dbReference type="InterPro" id="IPR004358">
    <property type="entry name" value="Sig_transdc_His_kin-like_C"/>
</dbReference>
<dbReference type="InterPro" id="IPR000014">
    <property type="entry name" value="PAS"/>
</dbReference>
<dbReference type="KEGG" id="fra:Francci3_4180"/>
<evidence type="ECO:0000256" key="2">
    <source>
        <dbReference type="ARBA" id="ARBA00004236"/>
    </source>
</evidence>
<dbReference type="NCBIfam" id="TIGR00229">
    <property type="entry name" value="sensory_box"/>
    <property type="match status" value="2"/>
</dbReference>
<dbReference type="PROSITE" id="PS50109">
    <property type="entry name" value="HIS_KIN"/>
    <property type="match status" value="1"/>
</dbReference>
<sequence length="657" mass="70951">MKGSSDLASGLLEAAPDAIVAVRDDGAIVLVNTQAERLFGYTRDELVGQPVEILIPVGVRAVHPDHRNRYFADPRPRPMGAGMELAGRRRDGSEFPAEISLSPLETEEGTIVSAAVRDVTDRKRAEAKFRGLLEAAPDAIIGVRPDGQIVLVNAQAERLFGYTRDELVGQPVEILIPVGVRAVHPDHRNRYFAAPRPRPMGAGLQLAARRRNGSEFPVEISLSPLETEEGILVSAAVRDVTDRLEAQAEGERLRVEAQRRNFEAQLHQSQRLESLGQLAGGVAHDFNNLLGVVINYASFVAEEVAQAAATQTAGGRWSDVLRDIEQIQRAADRATALTHQLLTFGRRETVQPRVLDLNQVVTDLENLLHRTLGEHIELHIHLQPELWPILADPGQIEQVLTNLAVNARDAMPDGGVLTIDTANITIDPDYAGERPGVKAGPHARIRVSDSGTGMPPEVLARVFEPFFTTKPKGEGSGLGLATVYGIISQAGGNTDIYSEPGVGTTIRCLLPATAAITTDAAGQPDTTTGTPAHAGETVLLVEDQPAILEVTRRLLARNGYQVLTATSADEALPLAADHPGPIHLLLTDVIMPRLQGKELASRIRSTRPEIRVLYMSGYAHPVLATQGKLDPGVILLEKPFSERVLLAKVRDALNSST</sequence>
<evidence type="ECO:0000259" key="10">
    <source>
        <dbReference type="PROSITE" id="PS50112"/>
    </source>
</evidence>
<evidence type="ECO:0000259" key="9">
    <source>
        <dbReference type="PROSITE" id="PS50110"/>
    </source>
</evidence>
<dbReference type="STRING" id="106370.Francci3_4180"/>
<keyword evidence="13" id="KW-1185">Reference proteome</keyword>
<protein>
    <recommendedName>
        <fullName evidence="3">histidine kinase</fullName>
        <ecNumber evidence="3">2.7.13.3</ecNumber>
    </recommendedName>
</protein>
<comment type="catalytic activity">
    <reaction evidence="1">
        <text>ATP + protein L-histidine = ADP + protein N-phospho-L-histidine.</text>
        <dbReference type="EC" id="2.7.13.3"/>
    </reaction>
</comment>
<dbReference type="InterPro" id="IPR036890">
    <property type="entry name" value="HATPase_C_sf"/>
</dbReference>
<dbReference type="PANTHER" id="PTHR43065">
    <property type="entry name" value="SENSOR HISTIDINE KINASE"/>
    <property type="match status" value="1"/>
</dbReference>
<evidence type="ECO:0000256" key="4">
    <source>
        <dbReference type="ARBA" id="ARBA00022553"/>
    </source>
</evidence>
<dbReference type="GO" id="GO:0000155">
    <property type="term" value="F:phosphorelay sensor kinase activity"/>
    <property type="evidence" value="ECO:0007669"/>
    <property type="project" value="InterPro"/>
</dbReference>
<dbReference type="Gene3D" id="3.40.50.2300">
    <property type="match status" value="1"/>
</dbReference>
<dbReference type="CDD" id="cd00082">
    <property type="entry name" value="HisKA"/>
    <property type="match status" value="1"/>
</dbReference>
<dbReference type="InterPro" id="IPR000700">
    <property type="entry name" value="PAS-assoc_C"/>
</dbReference>
<reference evidence="12 13" key="1">
    <citation type="journal article" date="2007" name="Genome Res.">
        <title>Genome characteristics of facultatively symbiotic Frankia sp. strains reflect host range and host plant biogeography.</title>
        <authorList>
            <person name="Normand P."/>
            <person name="Lapierre P."/>
            <person name="Tisa L.S."/>
            <person name="Gogarten J.P."/>
            <person name="Alloisio N."/>
            <person name="Bagnarol E."/>
            <person name="Bassi C.A."/>
            <person name="Berry A.M."/>
            <person name="Bickhart D.M."/>
            <person name="Choisne N."/>
            <person name="Couloux A."/>
            <person name="Cournoyer B."/>
            <person name="Cruveiller S."/>
            <person name="Daubin V."/>
            <person name="Demange N."/>
            <person name="Francino M.P."/>
            <person name="Goltsman E."/>
            <person name="Huang Y."/>
            <person name="Kopp O.R."/>
            <person name="Labarre L."/>
            <person name="Lapidus A."/>
            <person name="Lavire C."/>
            <person name="Marechal J."/>
            <person name="Martinez M."/>
            <person name="Mastronunzio J.E."/>
            <person name="Mullin B.C."/>
            <person name="Niemann J."/>
            <person name="Pujic P."/>
            <person name="Rawnsley T."/>
            <person name="Rouy Z."/>
            <person name="Schenowitz C."/>
            <person name="Sellstedt A."/>
            <person name="Tavares F."/>
            <person name="Tomkins J.P."/>
            <person name="Vallenet D."/>
            <person name="Valverde C."/>
            <person name="Wall L.G."/>
            <person name="Wang Y."/>
            <person name="Medigue C."/>
            <person name="Benson D.R."/>
        </authorList>
    </citation>
    <scope>NUCLEOTIDE SEQUENCE [LARGE SCALE GENOMIC DNA]</scope>
    <source>
        <strain evidence="13">DSM 45818 / CECT 9043 / CcI3</strain>
    </source>
</reference>
<evidence type="ECO:0000313" key="13">
    <source>
        <dbReference type="Proteomes" id="UP000001937"/>
    </source>
</evidence>
<evidence type="ECO:0000259" key="11">
    <source>
        <dbReference type="PROSITE" id="PS50113"/>
    </source>
</evidence>
<dbReference type="SMART" id="SM00091">
    <property type="entry name" value="PAS"/>
    <property type="match status" value="2"/>
</dbReference>
<evidence type="ECO:0000259" key="8">
    <source>
        <dbReference type="PROSITE" id="PS50109"/>
    </source>
</evidence>
<evidence type="ECO:0000256" key="1">
    <source>
        <dbReference type="ARBA" id="ARBA00000085"/>
    </source>
</evidence>
<dbReference type="PROSITE" id="PS50112">
    <property type="entry name" value="PAS"/>
    <property type="match status" value="2"/>
</dbReference>
<feature type="domain" description="Response regulatory" evidence="9">
    <location>
        <begin position="537"/>
        <end position="653"/>
    </location>
</feature>
<dbReference type="CDD" id="cd00130">
    <property type="entry name" value="PAS"/>
    <property type="match status" value="2"/>
</dbReference>
<feature type="domain" description="PAC" evidence="11">
    <location>
        <begin position="202"/>
        <end position="252"/>
    </location>
</feature>
<accession>Q2J5B4</accession>
<evidence type="ECO:0000256" key="3">
    <source>
        <dbReference type="ARBA" id="ARBA00012438"/>
    </source>
</evidence>
<dbReference type="SUPFAM" id="SSF55785">
    <property type="entry name" value="PYP-like sensor domain (PAS domain)"/>
    <property type="match status" value="2"/>
</dbReference>
<dbReference type="SMART" id="SM00387">
    <property type="entry name" value="HATPase_c"/>
    <property type="match status" value="1"/>
</dbReference>
<dbReference type="PROSITE" id="PS50113">
    <property type="entry name" value="PAC"/>
    <property type="match status" value="2"/>
</dbReference>
<feature type="domain" description="Histidine kinase" evidence="8">
    <location>
        <begin position="281"/>
        <end position="514"/>
    </location>
</feature>
<dbReference type="SMART" id="SM00388">
    <property type="entry name" value="HisKA"/>
    <property type="match status" value="1"/>
</dbReference>
<evidence type="ECO:0000313" key="12">
    <source>
        <dbReference type="EMBL" id="ABD13528.1"/>
    </source>
</evidence>
<gene>
    <name evidence="12" type="ordered locus">Francci3_4180</name>
</gene>
<dbReference type="eggNOG" id="COG4191">
    <property type="taxonomic scope" value="Bacteria"/>
</dbReference>
<dbReference type="InterPro" id="IPR035965">
    <property type="entry name" value="PAS-like_dom_sf"/>
</dbReference>
<keyword evidence="4 7" id="KW-0597">Phosphoprotein</keyword>
<dbReference type="InterPro" id="IPR001789">
    <property type="entry name" value="Sig_transdc_resp-reg_receiver"/>
</dbReference>
<dbReference type="Gene3D" id="1.10.287.130">
    <property type="match status" value="1"/>
</dbReference>
<dbReference type="AlphaFoldDB" id="Q2J5B4"/>
<comment type="subcellular location">
    <subcellularLocation>
        <location evidence="2">Cell membrane</location>
    </subcellularLocation>
</comment>
<feature type="domain" description="PAC" evidence="11">
    <location>
        <begin position="81"/>
        <end position="131"/>
    </location>
</feature>
<dbReference type="EMBL" id="CP000249">
    <property type="protein sequence ID" value="ABD13528.1"/>
    <property type="molecule type" value="Genomic_DNA"/>
</dbReference>
<dbReference type="Pfam" id="PF02518">
    <property type="entry name" value="HATPase_c"/>
    <property type="match status" value="1"/>
</dbReference>
<dbReference type="SUPFAM" id="SSF55874">
    <property type="entry name" value="ATPase domain of HSP90 chaperone/DNA topoisomerase II/histidine kinase"/>
    <property type="match status" value="1"/>
</dbReference>
<dbReference type="PRINTS" id="PR00344">
    <property type="entry name" value="BCTRLSENSOR"/>
</dbReference>
<dbReference type="SMART" id="SM00448">
    <property type="entry name" value="REC"/>
    <property type="match status" value="1"/>
</dbReference>
<dbReference type="Gene3D" id="3.30.565.10">
    <property type="entry name" value="Histidine kinase-like ATPase, C-terminal domain"/>
    <property type="match status" value="1"/>
</dbReference>
<dbReference type="PhylomeDB" id="Q2J5B4"/>
<dbReference type="SUPFAM" id="SSF52172">
    <property type="entry name" value="CheY-like"/>
    <property type="match status" value="1"/>
</dbReference>
<dbReference type="OrthoDB" id="9764154at2"/>
<dbReference type="RefSeq" id="WP_011438542.1">
    <property type="nucleotide sequence ID" value="NC_007777.1"/>
</dbReference>
<organism evidence="12 13">
    <name type="scientific">Frankia casuarinae (strain DSM 45818 / CECT 9043 / HFP020203 / CcI3)</name>
    <dbReference type="NCBI Taxonomy" id="106370"/>
    <lineage>
        <taxon>Bacteria</taxon>
        <taxon>Bacillati</taxon>
        <taxon>Actinomycetota</taxon>
        <taxon>Actinomycetes</taxon>
        <taxon>Frankiales</taxon>
        <taxon>Frankiaceae</taxon>
        <taxon>Frankia</taxon>
    </lineage>
</organism>
<dbReference type="InterPro" id="IPR003661">
    <property type="entry name" value="HisK_dim/P_dom"/>
</dbReference>
<feature type="modified residue" description="4-aspartylphosphate" evidence="7">
    <location>
        <position position="588"/>
    </location>
</feature>
<dbReference type="SUPFAM" id="SSF47384">
    <property type="entry name" value="Homodimeric domain of signal transducing histidine kinase"/>
    <property type="match status" value="1"/>
</dbReference>
<dbReference type="EC" id="2.7.13.3" evidence="3"/>
<dbReference type="Pfam" id="PF13426">
    <property type="entry name" value="PAS_9"/>
    <property type="match status" value="2"/>
</dbReference>
<dbReference type="InterPro" id="IPR011006">
    <property type="entry name" value="CheY-like_superfamily"/>
</dbReference>
<dbReference type="Proteomes" id="UP000001937">
    <property type="component" value="Chromosome"/>
</dbReference>
<dbReference type="SMART" id="SM00086">
    <property type="entry name" value="PAC"/>
    <property type="match status" value="2"/>
</dbReference>
<dbReference type="InterPro" id="IPR001610">
    <property type="entry name" value="PAC"/>
</dbReference>
<feature type="domain" description="PAS" evidence="10">
    <location>
        <begin position="125"/>
        <end position="189"/>
    </location>
</feature>
<dbReference type="GO" id="GO:0005886">
    <property type="term" value="C:plasma membrane"/>
    <property type="evidence" value="ECO:0007669"/>
    <property type="project" value="UniProtKB-SubCell"/>
</dbReference>
<dbReference type="Gene3D" id="3.30.450.20">
    <property type="entry name" value="PAS domain"/>
    <property type="match status" value="2"/>
</dbReference>
<keyword evidence="12" id="KW-0808">Transferase</keyword>
<keyword evidence="5 12" id="KW-0418">Kinase</keyword>
<name>Q2J5B4_FRACC</name>
<dbReference type="Pfam" id="PF00072">
    <property type="entry name" value="Response_reg"/>
    <property type="match status" value="1"/>
</dbReference>
<dbReference type="InterPro" id="IPR003594">
    <property type="entry name" value="HATPase_dom"/>
</dbReference>
<dbReference type="eggNOG" id="COG3852">
    <property type="taxonomic scope" value="Bacteria"/>
</dbReference>
<dbReference type="PROSITE" id="PS50110">
    <property type="entry name" value="RESPONSE_REGULATORY"/>
    <property type="match status" value="1"/>
</dbReference>
<evidence type="ECO:0000256" key="7">
    <source>
        <dbReference type="PROSITE-ProRule" id="PRU00169"/>
    </source>
</evidence>
<dbReference type="InterPro" id="IPR005467">
    <property type="entry name" value="His_kinase_dom"/>
</dbReference>
<dbReference type="HOGENOM" id="CLU_000445_114_51_11"/>
<evidence type="ECO:0000256" key="5">
    <source>
        <dbReference type="ARBA" id="ARBA00022777"/>
    </source>
</evidence>
<dbReference type="PANTHER" id="PTHR43065:SF42">
    <property type="entry name" value="TWO-COMPONENT SENSOR PPRA"/>
    <property type="match status" value="1"/>
</dbReference>
<dbReference type="InterPro" id="IPR036097">
    <property type="entry name" value="HisK_dim/P_sf"/>
</dbReference>
<evidence type="ECO:0000256" key="6">
    <source>
        <dbReference type="ARBA" id="ARBA00023012"/>
    </source>
</evidence>
<feature type="domain" description="PAS" evidence="10">
    <location>
        <begin position="4"/>
        <end position="68"/>
    </location>
</feature>